<evidence type="ECO:0000256" key="1">
    <source>
        <dbReference type="ARBA" id="ARBA00023015"/>
    </source>
</evidence>
<keyword evidence="1" id="KW-0805">Transcription regulation</keyword>
<dbReference type="GO" id="GO:0003700">
    <property type="term" value="F:DNA-binding transcription factor activity"/>
    <property type="evidence" value="ECO:0007669"/>
    <property type="project" value="InterPro"/>
</dbReference>
<dbReference type="PROSITE" id="PS50949">
    <property type="entry name" value="HTH_GNTR"/>
    <property type="match status" value="1"/>
</dbReference>
<dbReference type="RefSeq" id="WP_090737297.1">
    <property type="nucleotide sequence ID" value="NZ_FOHO01000017.1"/>
</dbReference>
<dbReference type="InterPro" id="IPR036390">
    <property type="entry name" value="WH_DNA-bd_sf"/>
</dbReference>
<dbReference type="AlphaFoldDB" id="A0A1I0ILF1"/>
<sequence>MTAVRKIERPRQVSEVVLERLRKDIVTGVFALGEKISETHVAETYGVTKAPVRAAYVRLQSEGLVEIRPQSGTFVFAPTQDDLRALCELRIALELEAVRLSLLRNPEGLKSSVYNICARMQDALAKGEQDRYQRLDNTLHLILFELANSPYLKETYEARISSAFAALRHRFAQDASHNSASIKEHTEIADRIGAGDITGLRAILRQHIQNTEAYYEKLLSAD</sequence>
<evidence type="ECO:0000313" key="6">
    <source>
        <dbReference type="Proteomes" id="UP000199180"/>
    </source>
</evidence>
<name>A0A1I0ILF1_9RHOB</name>
<evidence type="ECO:0000256" key="3">
    <source>
        <dbReference type="ARBA" id="ARBA00023163"/>
    </source>
</evidence>
<dbReference type="InterPro" id="IPR036388">
    <property type="entry name" value="WH-like_DNA-bd_sf"/>
</dbReference>
<dbReference type="CDD" id="cd07377">
    <property type="entry name" value="WHTH_GntR"/>
    <property type="match status" value="1"/>
</dbReference>
<feature type="domain" description="HTH gntR-type" evidence="4">
    <location>
        <begin position="11"/>
        <end position="78"/>
    </location>
</feature>
<evidence type="ECO:0000313" key="5">
    <source>
        <dbReference type="EMBL" id="SET97160.1"/>
    </source>
</evidence>
<dbReference type="InterPro" id="IPR000524">
    <property type="entry name" value="Tscrpt_reg_HTH_GntR"/>
</dbReference>
<dbReference type="STRING" id="364199.SAMN04489858_1174"/>
<keyword evidence="3" id="KW-0804">Transcription</keyword>
<proteinExistence type="predicted"/>
<evidence type="ECO:0000256" key="2">
    <source>
        <dbReference type="ARBA" id="ARBA00023125"/>
    </source>
</evidence>
<dbReference type="OrthoDB" id="7834120at2"/>
<dbReference type="SUPFAM" id="SSF48008">
    <property type="entry name" value="GntR ligand-binding domain-like"/>
    <property type="match status" value="1"/>
</dbReference>
<dbReference type="PANTHER" id="PTHR43537">
    <property type="entry name" value="TRANSCRIPTIONAL REGULATOR, GNTR FAMILY"/>
    <property type="match status" value="1"/>
</dbReference>
<dbReference type="SUPFAM" id="SSF46785">
    <property type="entry name" value="Winged helix' DNA-binding domain"/>
    <property type="match status" value="1"/>
</dbReference>
<dbReference type="Proteomes" id="UP000199180">
    <property type="component" value="Unassembled WGS sequence"/>
</dbReference>
<gene>
    <name evidence="5" type="ORF">SAMN04489858_1174</name>
</gene>
<dbReference type="SMART" id="SM00345">
    <property type="entry name" value="HTH_GNTR"/>
    <property type="match status" value="1"/>
</dbReference>
<dbReference type="Gene3D" id="1.10.10.10">
    <property type="entry name" value="Winged helix-like DNA-binding domain superfamily/Winged helix DNA-binding domain"/>
    <property type="match status" value="1"/>
</dbReference>
<organism evidence="5 6">
    <name type="scientific">Paracoccus homiensis</name>
    <dbReference type="NCBI Taxonomy" id="364199"/>
    <lineage>
        <taxon>Bacteria</taxon>
        <taxon>Pseudomonadati</taxon>
        <taxon>Pseudomonadota</taxon>
        <taxon>Alphaproteobacteria</taxon>
        <taxon>Rhodobacterales</taxon>
        <taxon>Paracoccaceae</taxon>
        <taxon>Paracoccus</taxon>
    </lineage>
</organism>
<dbReference type="Gene3D" id="1.20.120.530">
    <property type="entry name" value="GntR ligand-binding domain-like"/>
    <property type="match status" value="1"/>
</dbReference>
<reference evidence="5 6" key="1">
    <citation type="submission" date="2016-10" db="EMBL/GenBank/DDBJ databases">
        <authorList>
            <person name="de Groot N.N."/>
        </authorList>
    </citation>
    <scope>NUCLEOTIDE SEQUENCE [LARGE SCALE GENOMIC DNA]</scope>
    <source>
        <strain evidence="5 6">DSM 17862</strain>
    </source>
</reference>
<dbReference type="PANTHER" id="PTHR43537:SF50">
    <property type="entry name" value="TRANSCRIPTIONAL REGULATORY PROTEIN"/>
    <property type="match status" value="1"/>
</dbReference>
<dbReference type="SMART" id="SM00895">
    <property type="entry name" value="FCD"/>
    <property type="match status" value="1"/>
</dbReference>
<keyword evidence="6" id="KW-1185">Reference proteome</keyword>
<dbReference type="InterPro" id="IPR011711">
    <property type="entry name" value="GntR_C"/>
</dbReference>
<dbReference type="Pfam" id="PF00392">
    <property type="entry name" value="GntR"/>
    <property type="match status" value="1"/>
</dbReference>
<protein>
    <submittedName>
        <fullName evidence="5">DNA-binding transcriptional regulator, GntR family</fullName>
    </submittedName>
</protein>
<evidence type="ECO:0000259" key="4">
    <source>
        <dbReference type="PROSITE" id="PS50949"/>
    </source>
</evidence>
<dbReference type="EMBL" id="FOHO01000017">
    <property type="protein sequence ID" value="SET97160.1"/>
    <property type="molecule type" value="Genomic_DNA"/>
</dbReference>
<dbReference type="GO" id="GO:0003677">
    <property type="term" value="F:DNA binding"/>
    <property type="evidence" value="ECO:0007669"/>
    <property type="project" value="UniProtKB-KW"/>
</dbReference>
<keyword evidence="2 5" id="KW-0238">DNA-binding</keyword>
<dbReference type="Pfam" id="PF07729">
    <property type="entry name" value="FCD"/>
    <property type="match status" value="1"/>
</dbReference>
<dbReference type="InterPro" id="IPR008920">
    <property type="entry name" value="TF_FadR/GntR_C"/>
</dbReference>
<accession>A0A1I0ILF1</accession>